<dbReference type="Pfam" id="PF09258">
    <property type="entry name" value="Glyco_transf_64"/>
    <property type="match status" value="1"/>
</dbReference>
<sequence length="84" mass="10070">MNFLVSHLTRQPPVKTTSKWTLRCPTCTEMLSQDAGHFNERHECIRFFTQVYGYNPLMFTQFRADSVLFKTRLPVHHQKCFRYV</sequence>
<keyword evidence="5" id="KW-1015">Disulfide bond</keyword>
<dbReference type="PANTHER" id="PTHR48261:SF4">
    <property type="entry name" value="EXOSTOSIN LIKE GLYCOSYLTRANSFERASE 3"/>
    <property type="match status" value="1"/>
</dbReference>
<evidence type="ECO:0000313" key="8">
    <source>
        <dbReference type="WBParaSite" id="jg12799"/>
    </source>
</evidence>
<evidence type="ECO:0000256" key="1">
    <source>
        <dbReference type="ARBA" id="ARBA00004648"/>
    </source>
</evidence>
<accession>A0A915CVG3</accession>
<dbReference type="AlphaFoldDB" id="A0A915CVG3"/>
<comment type="similarity">
    <text evidence="2">Belongs to the glycosyltransferase 47 family.</text>
</comment>
<protein>
    <submittedName>
        <fullName evidence="8">Glycosyl transferase 64 domain-containing protein</fullName>
    </submittedName>
</protein>
<name>A0A915CVG3_9BILA</name>
<evidence type="ECO:0000256" key="3">
    <source>
        <dbReference type="ARBA" id="ARBA00022679"/>
    </source>
</evidence>
<feature type="domain" description="Glycosyl transferase 64" evidence="6">
    <location>
        <begin position="1"/>
        <end position="69"/>
    </location>
</feature>
<evidence type="ECO:0000259" key="6">
    <source>
        <dbReference type="Pfam" id="PF09258"/>
    </source>
</evidence>
<dbReference type="Proteomes" id="UP000887574">
    <property type="component" value="Unplaced"/>
</dbReference>
<dbReference type="WBParaSite" id="jg12799">
    <property type="protein sequence ID" value="jg12799"/>
    <property type="gene ID" value="jg12799"/>
</dbReference>
<keyword evidence="7" id="KW-1185">Reference proteome</keyword>
<evidence type="ECO:0000256" key="5">
    <source>
        <dbReference type="ARBA" id="ARBA00023157"/>
    </source>
</evidence>
<dbReference type="GO" id="GO:0016757">
    <property type="term" value="F:glycosyltransferase activity"/>
    <property type="evidence" value="ECO:0007669"/>
    <property type="project" value="InterPro"/>
</dbReference>
<comment type="subcellular location">
    <subcellularLocation>
        <location evidence="1">Endoplasmic reticulum membrane</location>
        <topology evidence="1">Single-pass type II membrane protein</topology>
    </subcellularLocation>
</comment>
<reference evidence="8" key="1">
    <citation type="submission" date="2022-11" db="UniProtKB">
        <authorList>
            <consortium name="WormBaseParasite"/>
        </authorList>
    </citation>
    <scope>IDENTIFICATION</scope>
</reference>
<dbReference type="Gene3D" id="3.90.550.10">
    <property type="entry name" value="Spore Coat Polysaccharide Biosynthesis Protein SpsA, Chain A"/>
    <property type="match status" value="1"/>
</dbReference>
<keyword evidence="4" id="KW-0472">Membrane</keyword>
<keyword evidence="3" id="KW-0808">Transferase</keyword>
<evidence type="ECO:0000313" key="7">
    <source>
        <dbReference type="Proteomes" id="UP000887574"/>
    </source>
</evidence>
<dbReference type="GO" id="GO:1901135">
    <property type="term" value="P:carbohydrate derivative metabolic process"/>
    <property type="evidence" value="ECO:0007669"/>
    <property type="project" value="UniProtKB-ARBA"/>
</dbReference>
<dbReference type="GO" id="GO:0005789">
    <property type="term" value="C:endoplasmic reticulum membrane"/>
    <property type="evidence" value="ECO:0007669"/>
    <property type="project" value="UniProtKB-SubCell"/>
</dbReference>
<dbReference type="InterPro" id="IPR029044">
    <property type="entry name" value="Nucleotide-diphossugar_trans"/>
</dbReference>
<dbReference type="InterPro" id="IPR015338">
    <property type="entry name" value="GT64_dom"/>
</dbReference>
<evidence type="ECO:0000256" key="2">
    <source>
        <dbReference type="ARBA" id="ARBA00010271"/>
    </source>
</evidence>
<proteinExistence type="inferred from homology"/>
<dbReference type="PANTHER" id="PTHR48261">
    <property type="entry name" value="ACETYLGLUCOSAMINYLTRANSFERASE"/>
    <property type="match status" value="1"/>
</dbReference>
<organism evidence="7 8">
    <name type="scientific">Ditylenchus dipsaci</name>
    <dbReference type="NCBI Taxonomy" id="166011"/>
    <lineage>
        <taxon>Eukaryota</taxon>
        <taxon>Metazoa</taxon>
        <taxon>Ecdysozoa</taxon>
        <taxon>Nematoda</taxon>
        <taxon>Chromadorea</taxon>
        <taxon>Rhabditida</taxon>
        <taxon>Tylenchina</taxon>
        <taxon>Tylenchomorpha</taxon>
        <taxon>Sphaerularioidea</taxon>
        <taxon>Anguinidae</taxon>
        <taxon>Anguininae</taxon>
        <taxon>Ditylenchus</taxon>
    </lineage>
</organism>
<evidence type="ECO:0000256" key="4">
    <source>
        <dbReference type="ARBA" id="ARBA00023136"/>
    </source>
</evidence>
<dbReference type="InterPro" id="IPR004263">
    <property type="entry name" value="Exostosin"/>
</dbReference>